<dbReference type="GO" id="GO:0141166">
    <property type="term" value="P:chromosomal 5-methylcytosine DNA demethylation pathway"/>
    <property type="evidence" value="ECO:0007669"/>
    <property type="project" value="UniProtKB-UniRule"/>
</dbReference>
<feature type="region of interest" description="Disordered" evidence="15">
    <location>
        <begin position="416"/>
        <end position="449"/>
    </location>
</feature>
<dbReference type="PANTHER" id="PTHR23358:SF4">
    <property type="entry name" value="METHYLCYTOSINE DIOXYGENASE TET3"/>
    <property type="match status" value="1"/>
</dbReference>
<keyword evidence="10" id="KW-0238">DNA-binding</keyword>
<keyword evidence="4" id="KW-0158">Chromosome</keyword>
<evidence type="ECO:0000256" key="8">
    <source>
        <dbReference type="ARBA" id="ARBA00023002"/>
    </source>
</evidence>
<evidence type="ECO:0000256" key="9">
    <source>
        <dbReference type="ARBA" id="ARBA00023004"/>
    </source>
</evidence>
<dbReference type="GO" id="GO:0040029">
    <property type="term" value="P:epigenetic regulation of gene expression"/>
    <property type="evidence" value="ECO:0007669"/>
    <property type="project" value="InterPro"/>
</dbReference>
<comment type="catalytic activity">
    <reaction evidence="12 14">
        <text>a 5-formyl-2'-deoxycytidine in DNA + 2-oxoglutarate + O2 = a 5-carboxyl-2'-deoxycytidine in DNA + succinate + CO2 + H(+)</text>
        <dbReference type="Rhea" id="RHEA:53832"/>
        <dbReference type="Rhea" id="RHEA-COMP:13656"/>
        <dbReference type="Rhea" id="RHEA-COMP:13657"/>
        <dbReference type="ChEBI" id="CHEBI:15378"/>
        <dbReference type="ChEBI" id="CHEBI:15379"/>
        <dbReference type="ChEBI" id="CHEBI:16526"/>
        <dbReference type="ChEBI" id="CHEBI:16810"/>
        <dbReference type="ChEBI" id="CHEBI:30031"/>
        <dbReference type="ChEBI" id="CHEBI:137731"/>
        <dbReference type="ChEBI" id="CHEBI:137732"/>
        <dbReference type="EC" id="1.14.11.80"/>
    </reaction>
</comment>
<evidence type="ECO:0000313" key="18">
    <source>
        <dbReference type="Proteomes" id="UP000694392"/>
    </source>
</evidence>
<dbReference type="EC" id="1.14.11.80" evidence="14"/>
<feature type="region of interest" description="Disordered" evidence="15">
    <location>
        <begin position="82"/>
        <end position="121"/>
    </location>
</feature>
<dbReference type="InterPro" id="IPR024779">
    <property type="entry name" value="2OGFeDO_JBP1/TET_oxygenase_dom"/>
</dbReference>
<dbReference type="GeneTree" id="ENSGT00940000157631"/>
<evidence type="ECO:0000256" key="12">
    <source>
        <dbReference type="ARBA" id="ARBA00047840"/>
    </source>
</evidence>
<evidence type="ECO:0000256" key="2">
    <source>
        <dbReference type="ARBA" id="ARBA00004286"/>
    </source>
</evidence>
<evidence type="ECO:0000256" key="15">
    <source>
        <dbReference type="SAM" id="MobiDB-lite"/>
    </source>
</evidence>
<dbReference type="GO" id="GO:0005694">
    <property type="term" value="C:chromosome"/>
    <property type="evidence" value="ECO:0007669"/>
    <property type="project" value="UniProtKB-SubCell"/>
</dbReference>
<dbReference type="InterPro" id="IPR040175">
    <property type="entry name" value="TET1/2/3"/>
</dbReference>
<comment type="function">
    <text evidence="14">Dioxygenase that catalyzes the conversion of the modified genomic base 5-methylcytosine (5mC) into 5-hydroxymethylcytosine (5hmC) and plays a key role in epigenetic chromatin reprogramming during embryonic development.</text>
</comment>
<dbReference type="AlphaFoldDB" id="A0A8D0HAN6"/>
<accession>A0A8D0HAN6</accession>
<evidence type="ECO:0000259" key="16">
    <source>
        <dbReference type="SMART" id="SM01333"/>
    </source>
</evidence>
<comment type="catalytic activity">
    <reaction evidence="14">
        <text>a 5-methyl-2'-deoxycytidine in DNA + 2-oxoglutarate + O2 = a 5-hydroxymethyl-2'-deoxycytidine in DNA + succinate + CO2</text>
        <dbReference type="Rhea" id="RHEA:52636"/>
        <dbReference type="Rhea" id="RHEA-COMP:11370"/>
        <dbReference type="Rhea" id="RHEA-COMP:13315"/>
        <dbReference type="ChEBI" id="CHEBI:15379"/>
        <dbReference type="ChEBI" id="CHEBI:16526"/>
        <dbReference type="ChEBI" id="CHEBI:16810"/>
        <dbReference type="ChEBI" id="CHEBI:30031"/>
        <dbReference type="ChEBI" id="CHEBI:85454"/>
        <dbReference type="ChEBI" id="CHEBI:136731"/>
        <dbReference type="EC" id="1.14.11.80"/>
    </reaction>
</comment>
<comment type="subcellular location">
    <subcellularLocation>
        <location evidence="2">Chromosome</location>
    </subcellularLocation>
    <subcellularLocation>
        <location evidence="1">Nucleus</location>
    </subcellularLocation>
</comment>
<comment type="cofactor">
    <cofactor evidence="14">
        <name>Fe(2+)</name>
        <dbReference type="ChEBI" id="CHEBI:29033"/>
    </cofactor>
    <text evidence="14">Binds 1 Fe(2+) ion per subunit.</text>
</comment>
<keyword evidence="6 14" id="KW-0862">Zinc</keyword>
<keyword evidence="11" id="KW-0539">Nucleus</keyword>
<protein>
    <recommendedName>
        <fullName evidence="14">Methylcytosine dioxygenase TET</fullName>
        <ecNumber evidence="14">1.14.11.80</ecNumber>
    </recommendedName>
</protein>
<evidence type="ECO:0000256" key="10">
    <source>
        <dbReference type="ARBA" id="ARBA00023125"/>
    </source>
</evidence>
<keyword evidence="7 14" id="KW-0223">Dioxygenase</keyword>
<evidence type="ECO:0000256" key="3">
    <source>
        <dbReference type="ARBA" id="ARBA00007502"/>
    </source>
</evidence>
<feature type="compositionally biased region" description="Basic and acidic residues" evidence="15">
    <location>
        <begin position="438"/>
        <end position="447"/>
    </location>
</feature>
<keyword evidence="9 14" id="KW-0408">Iron</keyword>
<evidence type="ECO:0000256" key="11">
    <source>
        <dbReference type="ARBA" id="ARBA00023242"/>
    </source>
</evidence>
<keyword evidence="18" id="KW-1185">Reference proteome</keyword>
<feature type="compositionally biased region" description="Polar residues" evidence="15">
    <location>
        <begin position="10"/>
        <end position="21"/>
    </location>
</feature>
<evidence type="ECO:0000256" key="1">
    <source>
        <dbReference type="ARBA" id="ARBA00004123"/>
    </source>
</evidence>
<comment type="cofactor">
    <cofactor evidence="14">
        <name>Zn(2+)</name>
        <dbReference type="ChEBI" id="CHEBI:29105"/>
    </cofactor>
    <text evidence="14">The zinc ions have a structural role.</text>
</comment>
<sequence>MKSHTLYEAKTTTSVPTRESTGMQIRRPWLHPRINSVPMDTPPFAQNMNCFNNRAIKQEPIDSLSHMESIQRAAMNVQNSNLNLAAGPMPSQNGGQDQQWSPYKVNRNGSPPDRTSNAENSWNMFMPSDGSNLPNTSIQDKLNSFGAHSTAARLPQSHLQENQWNLFHRDRQATQHSSNVLEKSWSPCKLNESSSILPNPANSNLQEKPWNLGQLNFSSTHKGNHGMQDELWSSVKVDERRTPTPSPGFHDKPWNSFGSSPAMGSSMCGEKQFSSLKADGSTILSGASHQEKLWDPFNLDDSMEELTDKNVKEEEEEDEEEEVCSDSEHNFLDENIGGVAVAPTHGSILIECARRELHATTPLKKPNRCHPTRISLVFYQHKNLNQPNHGLALWEAKMKQLAERARARQEEAARLGLQQDTKSFSKKRKWGGTLAAEPQRKEKKDSVPTRQAVAIPTNSAITVSSYAYTKVTGPYSRWI</sequence>
<evidence type="ECO:0000256" key="4">
    <source>
        <dbReference type="ARBA" id="ARBA00022454"/>
    </source>
</evidence>
<reference evidence="17" key="1">
    <citation type="submission" date="2025-08" db="UniProtKB">
        <authorList>
            <consortium name="Ensembl"/>
        </authorList>
    </citation>
    <scope>IDENTIFICATION</scope>
</reference>
<feature type="domain" description="Methylcytosine dioxygenase TET1-3 oxygenase" evidence="16">
    <location>
        <begin position="2"/>
        <end position="382"/>
    </location>
</feature>
<feature type="compositionally biased region" description="Polar residues" evidence="15">
    <location>
        <begin position="90"/>
        <end position="121"/>
    </location>
</feature>
<evidence type="ECO:0000256" key="13">
    <source>
        <dbReference type="ARBA" id="ARBA00049431"/>
    </source>
</evidence>
<dbReference type="Ensembl" id="ENSSPUT00000019310.1">
    <property type="protein sequence ID" value="ENSSPUP00000018131.1"/>
    <property type="gene ID" value="ENSSPUG00000014004.1"/>
</dbReference>
<evidence type="ECO:0000256" key="14">
    <source>
        <dbReference type="RuleBase" id="RU367064"/>
    </source>
</evidence>
<dbReference type="InterPro" id="IPR046942">
    <property type="entry name" value="TET_oxygenase"/>
</dbReference>
<evidence type="ECO:0000256" key="5">
    <source>
        <dbReference type="ARBA" id="ARBA00022723"/>
    </source>
</evidence>
<name>A0A8D0HAN6_SPHPU</name>
<evidence type="ECO:0000256" key="7">
    <source>
        <dbReference type="ARBA" id="ARBA00022964"/>
    </source>
</evidence>
<evidence type="ECO:0000313" key="17">
    <source>
        <dbReference type="Ensembl" id="ENSSPUP00000018131.1"/>
    </source>
</evidence>
<dbReference type="GO" id="GO:0045944">
    <property type="term" value="P:positive regulation of transcription by RNA polymerase II"/>
    <property type="evidence" value="ECO:0007669"/>
    <property type="project" value="TreeGrafter"/>
</dbReference>
<dbReference type="Pfam" id="PF12851">
    <property type="entry name" value="Tet_JBP"/>
    <property type="match status" value="1"/>
</dbReference>
<comment type="catalytic activity">
    <reaction evidence="13 14">
        <text>a 5-hydroxymethyl-2'-deoxycytidine in DNA + 2-oxoglutarate + O2 = a 5-formyl-2'-deoxycytidine in DNA + succinate + CO2 + H2O</text>
        <dbReference type="Rhea" id="RHEA:53828"/>
        <dbReference type="Rhea" id="RHEA-COMP:13315"/>
        <dbReference type="Rhea" id="RHEA-COMP:13656"/>
        <dbReference type="ChEBI" id="CHEBI:15377"/>
        <dbReference type="ChEBI" id="CHEBI:15379"/>
        <dbReference type="ChEBI" id="CHEBI:16526"/>
        <dbReference type="ChEBI" id="CHEBI:16810"/>
        <dbReference type="ChEBI" id="CHEBI:30031"/>
        <dbReference type="ChEBI" id="CHEBI:136731"/>
        <dbReference type="ChEBI" id="CHEBI:137731"/>
        <dbReference type="EC" id="1.14.11.80"/>
    </reaction>
</comment>
<dbReference type="SMART" id="SM01333">
    <property type="entry name" value="Tet_JBP"/>
    <property type="match status" value="1"/>
</dbReference>
<dbReference type="GO" id="GO:0008270">
    <property type="term" value="F:zinc ion binding"/>
    <property type="evidence" value="ECO:0007669"/>
    <property type="project" value="UniProtKB-UniRule"/>
</dbReference>
<proteinExistence type="inferred from homology"/>
<comment type="similarity">
    <text evidence="3 14">Belongs to the TET family.</text>
</comment>
<keyword evidence="8 14" id="KW-0560">Oxidoreductase</keyword>
<dbReference type="GO" id="GO:0005634">
    <property type="term" value="C:nucleus"/>
    <property type="evidence" value="ECO:0007669"/>
    <property type="project" value="UniProtKB-UniRule"/>
</dbReference>
<reference evidence="17" key="2">
    <citation type="submission" date="2025-09" db="UniProtKB">
        <authorList>
            <consortium name="Ensembl"/>
        </authorList>
    </citation>
    <scope>IDENTIFICATION</scope>
</reference>
<keyword evidence="5 14" id="KW-0479">Metal-binding</keyword>
<evidence type="ECO:0000256" key="6">
    <source>
        <dbReference type="ARBA" id="ARBA00022833"/>
    </source>
</evidence>
<dbReference type="PANTHER" id="PTHR23358">
    <property type="entry name" value="METHYLCYTOSINE DIOXYGENASE TET"/>
    <property type="match status" value="1"/>
</dbReference>
<dbReference type="Proteomes" id="UP000694392">
    <property type="component" value="Unplaced"/>
</dbReference>
<feature type="region of interest" description="Disordered" evidence="15">
    <location>
        <begin position="1"/>
        <end position="21"/>
    </location>
</feature>
<organism evidence="17 18">
    <name type="scientific">Sphenodon punctatus</name>
    <name type="common">Tuatara</name>
    <name type="synonym">Hatteria punctata</name>
    <dbReference type="NCBI Taxonomy" id="8508"/>
    <lineage>
        <taxon>Eukaryota</taxon>
        <taxon>Metazoa</taxon>
        <taxon>Chordata</taxon>
        <taxon>Craniata</taxon>
        <taxon>Vertebrata</taxon>
        <taxon>Euteleostomi</taxon>
        <taxon>Lepidosauria</taxon>
        <taxon>Sphenodontia</taxon>
        <taxon>Sphenodontidae</taxon>
        <taxon>Sphenodon</taxon>
    </lineage>
</organism>
<dbReference type="GO" id="GO:0070579">
    <property type="term" value="F:DNA 5-methylcytosine dioxygenase activity"/>
    <property type="evidence" value="ECO:0007669"/>
    <property type="project" value="UniProtKB-UniRule"/>
</dbReference>